<dbReference type="AlphaFoldDB" id="A0A7R8UYH8"/>
<dbReference type="PANTHER" id="PTHR24276:SF91">
    <property type="entry name" value="AT26814P-RELATED"/>
    <property type="match status" value="1"/>
</dbReference>
<keyword evidence="9" id="KW-1015">Disulfide bond</keyword>
<evidence type="ECO:0000313" key="13">
    <source>
        <dbReference type="Proteomes" id="UP000594454"/>
    </source>
</evidence>
<proteinExistence type="inferred from homology"/>
<comment type="subcellular location">
    <subcellularLocation>
        <location evidence="1">Secreted</location>
    </subcellularLocation>
</comment>
<feature type="domain" description="Peptidase S1" evidence="11">
    <location>
        <begin position="24"/>
        <end position="247"/>
    </location>
</feature>
<dbReference type="Proteomes" id="UP000594454">
    <property type="component" value="Chromosome 4"/>
</dbReference>
<dbReference type="InterPro" id="IPR009003">
    <property type="entry name" value="Peptidase_S1_PA"/>
</dbReference>
<evidence type="ECO:0000313" key="12">
    <source>
        <dbReference type="EMBL" id="CAD7088919.1"/>
    </source>
</evidence>
<comment type="similarity">
    <text evidence="2">Belongs to the peptidase S1 family.</text>
</comment>
<evidence type="ECO:0000256" key="7">
    <source>
        <dbReference type="ARBA" id="ARBA00022825"/>
    </source>
</evidence>
<accession>A0A7R8UYH8</accession>
<keyword evidence="13" id="KW-1185">Reference proteome</keyword>
<feature type="signal peptide" evidence="10">
    <location>
        <begin position="1"/>
        <end position="19"/>
    </location>
</feature>
<evidence type="ECO:0000256" key="5">
    <source>
        <dbReference type="ARBA" id="ARBA00022729"/>
    </source>
</evidence>
<keyword evidence="6" id="KW-0378">Hydrolase</keyword>
<keyword evidence="8" id="KW-0865">Zymogen</keyword>
<dbReference type="InterPro" id="IPR001254">
    <property type="entry name" value="Trypsin_dom"/>
</dbReference>
<dbReference type="PANTHER" id="PTHR24276">
    <property type="entry name" value="POLYSERASE-RELATED"/>
    <property type="match status" value="1"/>
</dbReference>
<evidence type="ECO:0000256" key="10">
    <source>
        <dbReference type="SAM" id="SignalP"/>
    </source>
</evidence>
<dbReference type="OMA" id="NWIMANL"/>
<sequence length="248" mass="26055">MINCLILVSLLILNSSISCFGLRIIGGEKANIASFPSTVSLQQNGEHSCGGTIINNVTILTAAHCVKPFTAKVLAIRAGSDFHDQGGVVRKVSRVKMHPKYSDMTLNHDVALVFLSSPLEFSSTIKSVPIAVKGDLLPANANATVSGWGTTVQDGEISKHLRSAVVKVISIKKCRKLFGTQIKSTMFCAGLLSGSKDACQGDSGGGLIVNGKVAGVVSWGLGCGMPNLPGIYTRVATVSNWIMANLKN</sequence>
<organism evidence="12 13">
    <name type="scientific">Hermetia illucens</name>
    <name type="common">Black soldier fly</name>
    <dbReference type="NCBI Taxonomy" id="343691"/>
    <lineage>
        <taxon>Eukaryota</taxon>
        <taxon>Metazoa</taxon>
        <taxon>Ecdysozoa</taxon>
        <taxon>Arthropoda</taxon>
        <taxon>Hexapoda</taxon>
        <taxon>Insecta</taxon>
        <taxon>Pterygota</taxon>
        <taxon>Neoptera</taxon>
        <taxon>Endopterygota</taxon>
        <taxon>Diptera</taxon>
        <taxon>Brachycera</taxon>
        <taxon>Stratiomyomorpha</taxon>
        <taxon>Stratiomyidae</taxon>
        <taxon>Hermetiinae</taxon>
        <taxon>Hermetia</taxon>
    </lineage>
</organism>
<reference evidence="12 13" key="1">
    <citation type="submission" date="2020-11" db="EMBL/GenBank/DDBJ databases">
        <authorList>
            <person name="Wallbank WR R."/>
            <person name="Pardo Diaz C."/>
            <person name="Kozak K."/>
            <person name="Martin S."/>
            <person name="Jiggins C."/>
            <person name="Moest M."/>
            <person name="Warren A I."/>
            <person name="Generalovic N T."/>
            <person name="Byers J.R.P. K."/>
            <person name="Montejo-Kovacevich G."/>
            <person name="Yen C E."/>
        </authorList>
    </citation>
    <scope>NUCLEOTIDE SEQUENCE [LARGE SCALE GENOMIC DNA]</scope>
</reference>
<dbReference type="InterPro" id="IPR001314">
    <property type="entry name" value="Peptidase_S1A"/>
</dbReference>
<evidence type="ECO:0000256" key="3">
    <source>
        <dbReference type="ARBA" id="ARBA00022525"/>
    </source>
</evidence>
<evidence type="ECO:0000256" key="2">
    <source>
        <dbReference type="ARBA" id="ARBA00007664"/>
    </source>
</evidence>
<keyword evidence="7" id="KW-0720">Serine protease</keyword>
<evidence type="ECO:0000256" key="8">
    <source>
        <dbReference type="ARBA" id="ARBA00023145"/>
    </source>
</evidence>
<dbReference type="PROSITE" id="PS50240">
    <property type="entry name" value="TRYPSIN_DOM"/>
    <property type="match status" value="1"/>
</dbReference>
<evidence type="ECO:0000256" key="1">
    <source>
        <dbReference type="ARBA" id="ARBA00004613"/>
    </source>
</evidence>
<evidence type="ECO:0000256" key="4">
    <source>
        <dbReference type="ARBA" id="ARBA00022670"/>
    </source>
</evidence>
<dbReference type="CDD" id="cd00190">
    <property type="entry name" value="Tryp_SPc"/>
    <property type="match status" value="1"/>
</dbReference>
<dbReference type="PRINTS" id="PR00722">
    <property type="entry name" value="CHYMOTRYPSIN"/>
</dbReference>
<protein>
    <recommendedName>
        <fullName evidence="11">Peptidase S1 domain-containing protein</fullName>
    </recommendedName>
</protein>
<dbReference type="EMBL" id="LR899012">
    <property type="protein sequence ID" value="CAD7088919.1"/>
    <property type="molecule type" value="Genomic_DNA"/>
</dbReference>
<name>A0A7R8UYH8_HERIL</name>
<dbReference type="InParanoid" id="A0A7R8UYH8"/>
<dbReference type="PROSITE" id="PS00134">
    <property type="entry name" value="TRYPSIN_HIS"/>
    <property type="match status" value="1"/>
</dbReference>
<dbReference type="Pfam" id="PF00089">
    <property type="entry name" value="Trypsin"/>
    <property type="match status" value="1"/>
</dbReference>
<keyword evidence="4" id="KW-0645">Protease</keyword>
<dbReference type="InterPro" id="IPR018114">
    <property type="entry name" value="TRYPSIN_HIS"/>
</dbReference>
<dbReference type="InterPro" id="IPR050430">
    <property type="entry name" value="Peptidase_S1"/>
</dbReference>
<evidence type="ECO:0000259" key="11">
    <source>
        <dbReference type="PROSITE" id="PS50240"/>
    </source>
</evidence>
<keyword evidence="3" id="KW-0964">Secreted</keyword>
<evidence type="ECO:0000256" key="9">
    <source>
        <dbReference type="ARBA" id="ARBA00023157"/>
    </source>
</evidence>
<feature type="chain" id="PRO_5031444862" description="Peptidase S1 domain-containing protein" evidence="10">
    <location>
        <begin position="20"/>
        <end position="248"/>
    </location>
</feature>
<dbReference type="OrthoDB" id="10059102at2759"/>
<dbReference type="GO" id="GO:0005576">
    <property type="term" value="C:extracellular region"/>
    <property type="evidence" value="ECO:0007669"/>
    <property type="project" value="UniProtKB-SubCell"/>
</dbReference>
<dbReference type="InterPro" id="IPR043504">
    <property type="entry name" value="Peptidase_S1_PA_chymotrypsin"/>
</dbReference>
<dbReference type="GO" id="GO:0004252">
    <property type="term" value="F:serine-type endopeptidase activity"/>
    <property type="evidence" value="ECO:0007669"/>
    <property type="project" value="InterPro"/>
</dbReference>
<evidence type="ECO:0000256" key="6">
    <source>
        <dbReference type="ARBA" id="ARBA00022801"/>
    </source>
</evidence>
<dbReference type="GO" id="GO:0006508">
    <property type="term" value="P:proteolysis"/>
    <property type="evidence" value="ECO:0007669"/>
    <property type="project" value="UniProtKB-KW"/>
</dbReference>
<dbReference type="SMART" id="SM00020">
    <property type="entry name" value="Tryp_SPc"/>
    <property type="match status" value="1"/>
</dbReference>
<dbReference type="FunFam" id="2.40.10.10:FF:000077">
    <property type="entry name" value="Predicted protein"/>
    <property type="match status" value="1"/>
</dbReference>
<dbReference type="SUPFAM" id="SSF50494">
    <property type="entry name" value="Trypsin-like serine proteases"/>
    <property type="match status" value="1"/>
</dbReference>
<keyword evidence="5 10" id="KW-0732">Signal</keyword>
<dbReference type="Gene3D" id="2.40.10.10">
    <property type="entry name" value="Trypsin-like serine proteases"/>
    <property type="match status" value="1"/>
</dbReference>
<gene>
    <name evidence="12" type="ORF">HERILL_LOCUS11507</name>
</gene>